<dbReference type="PANTHER" id="PTHR31973:SF187">
    <property type="entry name" value="MUTATOR TRANSPOSASE MUDRA PROTEIN"/>
    <property type="match status" value="1"/>
</dbReference>
<dbReference type="Pfam" id="PF10551">
    <property type="entry name" value="MULE"/>
    <property type="match status" value="1"/>
</dbReference>
<organism evidence="2 3">
    <name type="scientific">Vitis vinifera</name>
    <name type="common">Grape</name>
    <dbReference type="NCBI Taxonomy" id="29760"/>
    <lineage>
        <taxon>Eukaryota</taxon>
        <taxon>Viridiplantae</taxon>
        <taxon>Streptophyta</taxon>
        <taxon>Embryophyta</taxon>
        <taxon>Tracheophyta</taxon>
        <taxon>Spermatophyta</taxon>
        <taxon>Magnoliopsida</taxon>
        <taxon>eudicotyledons</taxon>
        <taxon>Gunneridae</taxon>
        <taxon>Pentapetalae</taxon>
        <taxon>rosids</taxon>
        <taxon>Vitales</taxon>
        <taxon>Vitaceae</taxon>
        <taxon>Viteae</taxon>
        <taxon>Vitis</taxon>
    </lineage>
</organism>
<dbReference type="Proteomes" id="UP000288805">
    <property type="component" value="Unassembled WGS sequence"/>
</dbReference>
<dbReference type="EMBL" id="QGNW01001641">
    <property type="protein sequence ID" value="RVW34435.1"/>
    <property type="molecule type" value="Genomic_DNA"/>
</dbReference>
<accession>A0A438DG23</accession>
<proteinExistence type="predicted"/>
<protein>
    <recommendedName>
        <fullName evidence="1">MULE transposase domain-containing protein</fullName>
    </recommendedName>
</protein>
<dbReference type="PANTHER" id="PTHR31973">
    <property type="entry name" value="POLYPROTEIN, PUTATIVE-RELATED"/>
    <property type="match status" value="1"/>
</dbReference>
<evidence type="ECO:0000259" key="1">
    <source>
        <dbReference type="Pfam" id="PF10551"/>
    </source>
</evidence>
<name>A0A438DG23_VITVI</name>
<evidence type="ECO:0000313" key="2">
    <source>
        <dbReference type="EMBL" id="RVW34435.1"/>
    </source>
</evidence>
<comment type="caution">
    <text evidence="2">The sequence shown here is derived from an EMBL/GenBank/DDBJ whole genome shotgun (WGS) entry which is preliminary data.</text>
</comment>
<gene>
    <name evidence="2" type="ORF">CK203_081435</name>
</gene>
<dbReference type="InterPro" id="IPR018289">
    <property type="entry name" value="MULE_transposase_dom"/>
</dbReference>
<feature type="domain" description="MULE transposase" evidence="1">
    <location>
        <begin position="43"/>
        <end position="134"/>
    </location>
</feature>
<reference evidence="2 3" key="1">
    <citation type="journal article" date="2018" name="PLoS Genet.">
        <title>Population sequencing reveals clonal diversity and ancestral inbreeding in the grapevine cultivar Chardonnay.</title>
        <authorList>
            <person name="Roach M.J."/>
            <person name="Johnson D.L."/>
            <person name="Bohlmann J."/>
            <person name="van Vuuren H.J."/>
            <person name="Jones S.J."/>
            <person name="Pretorius I.S."/>
            <person name="Schmidt S.A."/>
            <person name="Borneman A.R."/>
        </authorList>
    </citation>
    <scope>NUCLEOTIDE SEQUENCE [LARGE SCALE GENOMIC DNA]</scope>
    <source>
        <strain evidence="3">cv. Chardonnay</strain>
        <tissue evidence="2">Leaf</tissue>
    </source>
</reference>
<dbReference type="AlphaFoldDB" id="A0A438DG23"/>
<sequence length="252" mass="28440">MLATNLGSSVELSYSDDGHFEQFFVAHSISIEGFVRGCRPIIANDSTHMSGPYGGALFSTTAYDANDSMFPLAFGVMSLENYEDWLWFLEKLKIVVGNKEVIIILDKHLAFLHSVPEVFGLENHAYCYCHLKENFSSFLSKHNTRGNKGKENGLQFLDNIVYARGWKMLGIPCEHVEAVIISIGQNVIDFVDDCYKYPMQELIYGGSFFGIETHDMVRSIIGEVLLSLKPPHIKCPPGRPRKKCIESQFQDK</sequence>
<evidence type="ECO:0000313" key="3">
    <source>
        <dbReference type="Proteomes" id="UP000288805"/>
    </source>
</evidence>